<dbReference type="KEGG" id="deo:CAY53_11990"/>
<dbReference type="InterPro" id="IPR050351">
    <property type="entry name" value="BphY/WalK/GraS-like"/>
</dbReference>
<dbReference type="InterPro" id="IPR005467">
    <property type="entry name" value="His_kinase_dom"/>
</dbReference>
<comment type="catalytic activity">
    <reaction evidence="1">
        <text>ATP + protein L-histidine = ADP + protein N-phospho-L-histidine.</text>
        <dbReference type="EC" id="2.7.13.3"/>
    </reaction>
</comment>
<dbReference type="RefSeq" id="WP_104937311.1">
    <property type="nucleotide sequence ID" value="NZ_CP021255.1"/>
</dbReference>
<dbReference type="Gene3D" id="3.30.565.10">
    <property type="entry name" value="Histidine kinase-like ATPase, C-terminal domain"/>
    <property type="match status" value="1"/>
</dbReference>
<dbReference type="EMBL" id="CP021255">
    <property type="protein sequence ID" value="AVD72108.1"/>
    <property type="molecule type" value="Genomic_DNA"/>
</dbReference>
<dbReference type="PANTHER" id="PTHR42878">
    <property type="entry name" value="TWO-COMPONENT HISTIDINE KINASE"/>
    <property type="match status" value="1"/>
</dbReference>
<dbReference type="SUPFAM" id="SSF55874">
    <property type="entry name" value="ATPase domain of HSP90 chaperone/DNA topoisomerase II/histidine kinase"/>
    <property type="match status" value="1"/>
</dbReference>
<dbReference type="InterPro" id="IPR003594">
    <property type="entry name" value="HATPase_dom"/>
</dbReference>
<gene>
    <name evidence="6" type="ORF">CAY53_11990</name>
</gene>
<evidence type="ECO:0000256" key="2">
    <source>
        <dbReference type="ARBA" id="ARBA00012438"/>
    </source>
</evidence>
<evidence type="ECO:0000313" key="6">
    <source>
        <dbReference type="EMBL" id="AVD72108.1"/>
    </source>
</evidence>
<evidence type="ECO:0000313" key="7">
    <source>
        <dbReference type="Proteomes" id="UP000239867"/>
    </source>
</evidence>
<dbReference type="InterPro" id="IPR004358">
    <property type="entry name" value="Sig_transdc_His_kin-like_C"/>
</dbReference>
<dbReference type="Pfam" id="PF02518">
    <property type="entry name" value="HATPase_c"/>
    <property type="match status" value="1"/>
</dbReference>
<dbReference type="GO" id="GO:0007234">
    <property type="term" value="P:osmosensory signaling via phosphorelay pathway"/>
    <property type="evidence" value="ECO:0007669"/>
    <property type="project" value="TreeGrafter"/>
</dbReference>
<dbReference type="AlphaFoldDB" id="A0A2L1GR45"/>
<dbReference type="GO" id="GO:0030295">
    <property type="term" value="F:protein kinase activator activity"/>
    <property type="evidence" value="ECO:0007669"/>
    <property type="project" value="TreeGrafter"/>
</dbReference>
<keyword evidence="3" id="KW-0808">Transferase</keyword>
<organism evidence="6 7">
    <name type="scientific">Desulfobulbus oralis</name>
    <dbReference type="NCBI Taxonomy" id="1986146"/>
    <lineage>
        <taxon>Bacteria</taxon>
        <taxon>Pseudomonadati</taxon>
        <taxon>Thermodesulfobacteriota</taxon>
        <taxon>Desulfobulbia</taxon>
        <taxon>Desulfobulbales</taxon>
        <taxon>Desulfobulbaceae</taxon>
        <taxon>Desulfobulbus</taxon>
    </lineage>
</organism>
<dbReference type="PROSITE" id="PS50109">
    <property type="entry name" value="HIS_KIN"/>
    <property type="match status" value="1"/>
</dbReference>
<dbReference type="PANTHER" id="PTHR42878:SF14">
    <property type="entry name" value="OSMOLARITY TWO-COMPONENT SYSTEM PROTEIN SSK1"/>
    <property type="match status" value="1"/>
</dbReference>
<dbReference type="SMART" id="SM00387">
    <property type="entry name" value="HATPase_c"/>
    <property type="match status" value="1"/>
</dbReference>
<keyword evidence="7" id="KW-1185">Reference proteome</keyword>
<protein>
    <recommendedName>
        <fullName evidence="2">histidine kinase</fullName>
        <ecNumber evidence="2">2.7.13.3</ecNumber>
    </recommendedName>
</protein>
<sequence length="479" mass="54297">MPALATPSIPADLDAIVQRIHEKMANYERYNFSADHNDFLKAFFDLSQEYDQMEDFYRICVAVPLTVAAIPCDLYLCRKPDGVLELVCSCDCGLLPRPEPAAWPVYLSEISYIDSGHFVAPIFSHHSASQGGLIQGGVAGRQQEGRDLRLLGMFVVRCNDRLNENDRFFLGKYVNRIAYNLDNRLLAQQNADRLTFINTLVADIEHNVIVPNMYFRHLFGQLKKRIAALQLMREQLEELAARDGQDALCSHHAAQLLDIEGSLKNDYQEIVKHHAHMALFIESLFRREHFEQGRLVLRPRRCFIEKSIIIPQLEHYATRLKAAHISVDRPMNMDQEEVPIMVDIGLLAQVYANLFSNAAKYTREIVDHRGQCRKAMAYGRERVENFPKAGQYGIKFNVFTTGPTLDEEEGNRLFLEGARGEGDGPLPGSGHGLSFIRHVVEMHGGKVGYEATAEGNNFYFILPLPCSQKKNGHCPDRCC</sequence>
<dbReference type="GO" id="GO:0000156">
    <property type="term" value="F:phosphorelay response regulator activity"/>
    <property type="evidence" value="ECO:0007669"/>
    <property type="project" value="TreeGrafter"/>
</dbReference>
<proteinExistence type="predicted"/>
<evidence type="ECO:0000256" key="4">
    <source>
        <dbReference type="ARBA" id="ARBA00022777"/>
    </source>
</evidence>
<accession>A0A2L1GR45</accession>
<dbReference type="OrthoDB" id="5469178at2"/>
<reference evidence="6 7" key="1">
    <citation type="journal article" date="2018" name="MBio">
        <title>Insights into the evolution of host association through the isolation and characterization of a novel human periodontal pathobiont, Desulfobulbus oralis.</title>
        <authorList>
            <person name="Cross K.L."/>
            <person name="Chirania P."/>
            <person name="Xiong W."/>
            <person name="Beall C.J."/>
            <person name="Elkins J.G."/>
            <person name="Giannone R.J."/>
            <person name="Griffen A.L."/>
            <person name="Guss A.M."/>
            <person name="Hettich R.L."/>
            <person name="Joshi S.S."/>
            <person name="Mokrzan E.M."/>
            <person name="Martin R.K."/>
            <person name="Zhulin I.B."/>
            <person name="Leys E.J."/>
            <person name="Podar M."/>
        </authorList>
    </citation>
    <scope>NUCLEOTIDE SEQUENCE [LARGE SCALE GENOMIC DNA]</scope>
    <source>
        <strain evidence="6 7">ORNL</strain>
    </source>
</reference>
<dbReference type="EC" id="2.7.13.3" evidence="2"/>
<keyword evidence="4" id="KW-0418">Kinase</keyword>
<evidence type="ECO:0000259" key="5">
    <source>
        <dbReference type="PROSITE" id="PS50109"/>
    </source>
</evidence>
<feature type="domain" description="Histidine kinase" evidence="5">
    <location>
        <begin position="347"/>
        <end position="466"/>
    </location>
</feature>
<name>A0A2L1GR45_9BACT</name>
<evidence type="ECO:0000256" key="1">
    <source>
        <dbReference type="ARBA" id="ARBA00000085"/>
    </source>
</evidence>
<evidence type="ECO:0000256" key="3">
    <source>
        <dbReference type="ARBA" id="ARBA00022679"/>
    </source>
</evidence>
<dbReference type="InterPro" id="IPR036890">
    <property type="entry name" value="HATPase_C_sf"/>
</dbReference>
<dbReference type="Proteomes" id="UP000239867">
    <property type="component" value="Chromosome"/>
</dbReference>
<dbReference type="GO" id="GO:0004673">
    <property type="term" value="F:protein histidine kinase activity"/>
    <property type="evidence" value="ECO:0007669"/>
    <property type="project" value="UniProtKB-EC"/>
</dbReference>
<dbReference type="PRINTS" id="PR00344">
    <property type="entry name" value="BCTRLSENSOR"/>
</dbReference>